<evidence type="ECO:0000256" key="5">
    <source>
        <dbReference type="ARBA" id="ARBA00022670"/>
    </source>
</evidence>
<dbReference type="AlphaFoldDB" id="Q255G6"/>
<comment type="subcellular location">
    <subcellularLocation>
        <location evidence="2">Host cell</location>
    </subcellularLocation>
    <subcellularLocation>
        <location evidence="1">Membrane</location>
        <topology evidence="1">Single-pass membrane protein</topology>
    </subcellularLocation>
    <subcellularLocation>
        <location evidence="3">Secreted</location>
    </subcellularLocation>
</comment>
<evidence type="ECO:0000313" key="14">
    <source>
        <dbReference type="EMBL" id="BAE81072.1"/>
    </source>
</evidence>
<dbReference type="EMBL" id="AP006861">
    <property type="protein sequence ID" value="BAE81072.1"/>
    <property type="molecule type" value="Genomic_DNA"/>
</dbReference>
<dbReference type="Proteomes" id="UP000001260">
    <property type="component" value="Chromosome"/>
</dbReference>
<feature type="domain" description="Ubiquitin-like protease family profile" evidence="13">
    <location>
        <begin position="237"/>
        <end position="324"/>
    </location>
</feature>
<dbReference type="GO" id="GO:0016020">
    <property type="term" value="C:membrane"/>
    <property type="evidence" value="ECO:0007669"/>
    <property type="project" value="UniProtKB-SubCell"/>
</dbReference>
<keyword evidence="4" id="KW-0964">Secreted</keyword>
<organism evidence="14 15">
    <name type="scientific">Chlamydia felis (strain Fe/C-56)</name>
    <name type="common">Chlamydophila felis</name>
    <dbReference type="NCBI Taxonomy" id="264202"/>
    <lineage>
        <taxon>Bacteria</taxon>
        <taxon>Pseudomonadati</taxon>
        <taxon>Chlamydiota</taxon>
        <taxon>Chlamydiia</taxon>
        <taxon>Chlamydiales</taxon>
        <taxon>Chlamydiaceae</taxon>
        <taxon>Chlamydia/Chlamydophila group</taxon>
        <taxon>Chlamydia</taxon>
    </lineage>
</organism>
<keyword evidence="7" id="KW-0833">Ubl conjugation pathway</keyword>
<keyword evidence="15" id="KW-1185">Reference proteome</keyword>
<dbReference type="KEGG" id="cfe:BAE81072.1"/>
<evidence type="ECO:0000256" key="4">
    <source>
        <dbReference type="ARBA" id="ARBA00022525"/>
    </source>
</evidence>
<evidence type="ECO:0000256" key="7">
    <source>
        <dbReference type="ARBA" id="ARBA00022786"/>
    </source>
</evidence>
<reference evidence="14 15" key="1">
    <citation type="journal article" date="2006" name="DNA Res.">
        <title>Genome sequence of the cat pathogen, Chlamydophila felis.</title>
        <authorList>
            <person name="Azuma Y."/>
            <person name="Hirakawa H."/>
            <person name="Yamashita A."/>
            <person name="Cai Y."/>
            <person name="Rahman M.A."/>
            <person name="Suzuki H."/>
            <person name="Mitaku S."/>
            <person name="Toh H."/>
            <person name="Goto S."/>
            <person name="Murakami T."/>
            <person name="Sugi K."/>
            <person name="Hayashi H."/>
            <person name="Fukushi H."/>
            <person name="Hattori M."/>
            <person name="Kuhara S."/>
            <person name="Shirai M."/>
        </authorList>
    </citation>
    <scope>NUCLEOTIDE SEQUENCE [LARGE SCALE GENOMIC DNA]</scope>
    <source>
        <strain evidence="14 15">Fe/C-56</strain>
    </source>
</reference>
<dbReference type="RefSeq" id="WP_011457853.1">
    <property type="nucleotide sequence ID" value="NC_007899.1"/>
</dbReference>
<evidence type="ECO:0000256" key="6">
    <source>
        <dbReference type="ARBA" id="ARBA00022692"/>
    </source>
</evidence>
<dbReference type="InterPro" id="IPR038765">
    <property type="entry name" value="Papain-like_cys_pep_sf"/>
</dbReference>
<dbReference type="STRING" id="264202.gene:10544113"/>
<evidence type="ECO:0000259" key="13">
    <source>
        <dbReference type="Pfam" id="PF02902"/>
    </source>
</evidence>
<evidence type="ECO:0000256" key="10">
    <source>
        <dbReference type="ARBA" id="ARBA00023026"/>
    </source>
</evidence>
<evidence type="ECO:0000256" key="3">
    <source>
        <dbReference type="ARBA" id="ARBA00004613"/>
    </source>
</evidence>
<sequence length="371" mass="41929">MANFLLSPPTVQPGSIYSLYNSSPPLSGEQNAKSVNQKTPITGPGSFDNASFLSKLARVVLAAVLIIITLGLILCFMSTQNILDLDIQTICVDTSEYDYLPYLPYGLDPEELKSEPDIVFASWDSGQILTHFLRLSETHPNLFVPSLTTIPTCFSLERMIASDIHCYDRDNQQFLDQPDLNHCYHRYPDYYPHLEGKNCQNFRVFAYPVWHHPMATTEDDMMARMLATAQAQYAGISHWTLVIVNLDLREVVYFDSLAHFIPNESLDPMLKSIAIRLGTQYPNNSGNPSPFAVRKISKTVVQKDGASCGIWVSLFLEKYLENPQYIIPTMGCTQTQRFLQNFLDTIPQRPLTQISERTRTTLNLVCINSPS</sequence>
<dbReference type="HOGENOM" id="CLU_770965_0_0_0"/>
<protein>
    <recommendedName>
        <fullName evidence="13">Ubiquitin-like protease family profile domain-containing protein</fullName>
    </recommendedName>
</protein>
<gene>
    <name evidence="14" type="ordered locus">CF0300</name>
</gene>
<dbReference type="Gene3D" id="3.40.395.10">
    <property type="entry name" value="Adenoviral Proteinase, Chain A"/>
    <property type="match status" value="1"/>
</dbReference>
<dbReference type="GO" id="GO:0005576">
    <property type="term" value="C:extracellular region"/>
    <property type="evidence" value="ECO:0007669"/>
    <property type="project" value="UniProtKB-SubCell"/>
</dbReference>
<name>Q255G6_CHLFF</name>
<dbReference type="GO" id="GO:0008234">
    <property type="term" value="F:cysteine-type peptidase activity"/>
    <property type="evidence" value="ECO:0007669"/>
    <property type="project" value="InterPro"/>
</dbReference>
<dbReference type="InterPro" id="IPR003653">
    <property type="entry name" value="Peptidase_C48_C"/>
</dbReference>
<evidence type="ECO:0000256" key="12">
    <source>
        <dbReference type="SAM" id="Phobius"/>
    </source>
</evidence>
<evidence type="ECO:0000256" key="9">
    <source>
        <dbReference type="ARBA" id="ARBA00022989"/>
    </source>
</evidence>
<dbReference type="SUPFAM" id="SSF54001">
    <property type="entry name" value="Cysteine proteinases"/>
    <property type="match status" value="1"/>
</dbReference>
<keyword evidence="9 12" id="KW-1133">Transmembrane helix</keyword>
<dbReference type="GO" id="GO:0043657">
    <property type="term" value="C:host cell"/>
    <property type="evidence" value="ECO:0007669"/>
    <property type="project" value="UniProtKB-SubCell"/>
</dbReference>
<dbReference type="OrthoDB" id="19177at2"/>
<dbReference type="eggNOG" id="COG5160">
    <property type="taxonomic scope" value="Bacteria"/>
</dbReference>
<dbReference type="Pfam" id="PF02902">
    <property type="entry name" value="Peptidase_C48"/>
    <property type="match status" value="1"/>
</dbReference>
<evidence type="ECO:0000256" key="8">
    <source>
        <dbReference type="ARBA" id="ARBA00022801"/>
    </source>
</evidence>
<dbReference type="GO" id="GO:0006508">
    <property type="term" value="P:proteolysis"/>
    <property type="evidence" value="ECO:0007669"/>
    <property type="project" value="UniProtKB-KW"/>
</dbReference>
<keyword evidence="10" id="KW-0843">Virulence</keyword>
<evidence type="ECO:0000256" key="2">
    <source>
        <dbReference type="ARBA" id="ARBA00004340"/>
    </source>
</evidence>
<evidence type="ECO:0000256" key="1">
    <source>
        <dbReference type="ARBA" id="ARBA00004167"/>
    </source>
</evidence>
<keyword evidence="8" id="KW-0378">Hydrolase</keyword>
<accession>Q255G6</accession>
<keyword evidence="6 12" id="KW-0812">Transmembrane</keyword>
<feature type="transmembrane region" description="Helical" evidence="12">
    <location>
        <begin position="56"/>
        <end position="77"/>
    </location>
</feature>
<proteinExistence type="predicted"/>
<keyword evidence="5" id="KW-0645">Protease</keyword>
<keyword evidence="11 12" id="KW-0472">Membrane</keyword>
<evidence type="ECO:0000313" key="15">
    <source>
        <dbReference type="Proteomes" id="UP000001260"/>
    </source>
</evidence>
<evidence type="ECO:0000256" key="11">
    <source>
        <dbReference type="ARBA" id="ARBA00023136"/>
    </source>
</evidence>